<name>A0A8D4VP32_9GAMM</name>
<organism evidence="1 2">
    <name type="scientific">Methylogaea oryzae</name>
    <dbReference type="NCBI Taxonomy" id="1295382"/>
    <lineage>
        <taxon>Bacteria</taxon>
        <taxon>Pseudomonadati</taxon>
        <taxon>Pseudomonadota</taxon>
        <taxon>Gammaproteobacteria</taxon>
        <taxon>Methylococcales</taxon>
        <taxon>Methylococcaceae</taxon>
        <taxon>Methylogaea</taxon>
    </lineage>
</organism>
<sequence length="63" mass="6782">MRCKDRRESPAAIVAGLTYRIMRRGLGNPERCRREARAVAGPRGFVLGQGWGRGLKAALGASG</sequence>
<dbReference type="AlphaFoldDB" id="A0A8D4VP32"/>
<accession>A0A8D4VP32</accession>
<evidence type="ECO:0000313" key="1">
    <source>
        <dbReference type="EMBL" id="BBL70077.1"/>
    </source>
</evidence>
<gene>
    <name evidence="1" type="ORF">MoryE10_06830</name>
</gene>
<dbReference type="KEGG" id="moz:MoryE10_06830"/>
<reference evidence="1" key="1">
    <citation type="submission" date="2019-06" db="EMBL/GenBank/DDBJ databases">
        <title>Complete genome sequence of Methylogaea oryzae strain JCM16910.</title>
        <authorList>
            <person name="Asakawa S."/>
        </authorList>
    </citation>
    <scope>NUCLEOTIDE SEQUENCE</scope>
    <source>
        <strain evidence="1">E10</strain>
    </source>
</reference>
<dbReference type="Proteomes" id="UP000824988">
    <property type="component" value="Chromosome"/>
</dbReference>
<dbReference type="EMBL" id="AP019782">
    <property type="protein sequence ID" value="BBL70077.1"/>
    <property type="molecule type" value="Genomic_DNA"/>
</dbReference>
<protein>
    <submittedName>
        <fullName evidence="1">Uncharacterized protein</fullName>
    </submittedName>
</protein>
<evidence type="ECO:0000313" key="2">
    <source>
        <dbReference type="Proteomes" id="UP000824988"/>
    </source>
</evidence>
<proteinExistence type="predicted"/>
<keyword evidence="2" id="KW-1185">Reference proteome</keyword>